<dbReference type="STRING" id="366602.Caul_3701"/>
<gene>
    <name evidence="2" type="ordered locus">Caul_3701</name>
</gene>
<dbReference type="OrthoDB" id="7188803at2"/>
<accession>B0T865</accession>
<sequence>MGERSAAIGRTVRAGLAGWAPGLRTCGTALAVGAVLGLLPRALPPGLAFLALPLEFSATTLAYGALYRAAIRGPSGWNGLRWGAVEWRLLAVQALVTVILTVVAAVLAVLVGAVVVGVAKSNDPHLDITSLEAWRAALDGPGAIPASLPPLLSMIVMIWLFLRLSLAPAATVDRGKVQVLSAFGLTRGLVLPLAAAGAVLAAPACILVVAIGYVRAIAGFSEGALVPQLVSVALLFFYLIPVWTAALVDLYRHQALPAPTPGTVRS</sequence>
<feature type="transmembrane region" description="Helical" evidence="1">
    <location>
        <begin position="87"/>
        <end position="116"/>
    </location>
</feature>
<keyword evidence="1" id="KW-0812">Transmembrane</keyword>
<keyword evidence="1" id="KW-0472">Membrane</keyword>
<organism evidence="2">
    <name type="scientific">Caulobacter sp. (strain K31)</name>
    <dbReference type="NCBI Taxonomy" id="366602"/>
    <lineage>
        <taxon>Bacteria</taxon>
        <taxon>Pseudomonadati</taxon>
        <taxon>Pseudomonadota</taxon>
        <taxon>Alphaproteobacteria</taxon>
        <taxon>Caulobacterales</taxon>
        <taxon>Caulobacteraceae</taxon>
        <taxon>Caulobacter</taxon>
    </lineage>
</organism>
<feature type="transmembrane region" description="Helical" evidence="1">
    <location>
        <begin position="46"/>
        <end position="66"/>
    </location>
</feature>
<feature type="transmembrane region" description="Helical" evidence="1">
    <location>
        <begin position="21"/>
        <end position="40"/>
    </location>
</feature>
<feature type="transmembrane region" description="Helical" evidence="1">
    <location>
        <begin position="151"/>
        <end position="169"/>
    </location>
</feature>
<evidence type="ECO:0000313" key="2">
    <source>
        <dbReference type="EMBL" id="ABZ72828.1"/>
    </source>
</evidence>
<name>B0T865_CAUSK</name>
<protein>
    <recommendedName>
        <fullName evidence="3">Transmembrane protein</fullName>
    </recommendedName>
</protein>
<feature type="transmembrane region" description="Helical" evidence="1">
    <location>
        <begin position="189"/>
        <end position="213"/>
    </location>
</feature>
<feature type="transmembrane region" description="Helical" evidence="1">
    <location>
        <begin position="225"/>
        <end position="248"/>
    </location>
</feature>
<keyword evidence="1" id="KW-1133">Transmembrane helix</keyword>
<dbReference type="KEGG" id="cak:Caul_3701"/>
<proteinExistence type="predicted"/>
<evidence type="ECO:0008006" key="3">
    <source>
        <dbReference type="Google" id="ProtNLM"/>
    </source>
</evidence>
<dbReference type="AlphaFoldDB" id="B0T865"/>
<dbReference type="HOGENOM" id="CLU_1105584_0_0_5"/>
<evidence type="ECO:0000256" key="1">
    <source>
        <dbReference type="SAM" id="Phobius"/>
    </source>
</evidence>
<dbReference type="EMBL" id="CP000927">
    <property type="protein sequence ID" value="ABZ72828.1"/>
    <property type="molecule type" value="Genomic_DNA"/>
</dbReference>
<reference evidence="2" key="1">
    <citation type="submission" date="2008-01" db="EMBL/GenBank/DDBJ databases">
        <title>Complete sequence of chromosome of Caulobacter sp. K31.</title>
        <authorList>
            <consortium name="US DOE Joint Genome Institute"/>
            <person name="Copeland A."/>
            <person name="Lucas S."/>
            <person name="Lapidus A."/>
            <person name="Barry K."/>
            <person name="Glavina del Rio T."/>
            <person name="Dalin E."/>
            <person name="Tice H."/>
            <person name="Pitluck S."/>
            <person name="Bruce D."/>
            <person name="Goodwin L."/>
            <person name="Thompson L.S."/>
            <person name="Brettin T."/>
            <person name="Detter J.C."/>
            <person name="Han C."/>
            <person name="Schmutz J."/>
            <person name="Larimer F."/>
            <person name="Land M."/>
            <person name="Hauser L."/>
            <person name="Kyrpides N."/>
            <person name="Kim E."/>
            <person name="Stephens C."/>
            <person name="Richardson P."/>
        </authorList>
    </citation>
    <scope>NUCLEOTIDE SEQUENCE [LARGE SCALE GENOMIC DNA]</scope>
    <source>
        <strain evidence="2">K31</strain>
    </source>
</reference>